<evidence type="ECO:0000256" key="3">
    <source>
        <dbReference type="ARBA" id="ARBA00022723"/>
    </source>
</evidence>
<dbReference type="SUPFAM" id="SSF57845">
    <property type="entry name" value="B-box zinc-binding domain"/>
    <property type="match status" value="1"/>
</dbReference>
<accession>A0A448WN72</accession>
<dbReference type="Gene3D" id="3.30.160.60">
    <property type="entry name" value="Classic Zinc Finger"/>
    <property type="match status" value="1"/>
</dbReference>
<evidence type="ECO:0000313" key="10">
    <source>
        <dbReference type="EMBL" id="VEL16004.1"/>
    </source>
</evidence>
<proteinExistence type="predicted"/>
<gene>
    <name evidence="10" type="ORF">PXEA_LOCUS9444</name>
</gene>
<dbReference type="Pfam" id="PF13445">
    <property type="entry name" value="zf-RING_UBOX"/>
    <property type="match status" value="1"/>
</dbReference>
<comment type="subcellular location">
    <subcellularLocation>
        <location evidence="1">Cytoplasm</location>
    </subcellularLocation>
</comment>
<dbReference type="PANTHER" id="PTHR24099:SF15">
    <property type="entry name" value="E3 UBIQUITIN-PROTEIN LIGASE TRIM9"/>
    <property type="match status" value="1"/>
</dbReference>
<dbReference type="Pfam" id="PF00643">
    <property type="entry name" value="zf-B_box"/>
    <property type="match status" value="1"/>
</dbReference>
<comment type="caution">
    <text evidence="10">The sequence shown here is derived from an EMBL/GenBank/DDBJ whole genome shotgun (WGS) entry which is preliminary data.</text>
</comment>
<dbReference type="InterPro" id="IPR013083">
    <property type="entry name" value="Znf_RING/FYVE/PHD"/>
</dbReference>
<organism evidence="10 11">
    <name type="scientific">Protopolystoma xenopodis</name>
    <dbReference type="NCBI Taxonomy" id="117903"/>
    <lineage>
        <taxon>Eukaryota</taxon>
        <taxon>Metazoa</taxon>
        <taxon>Spiralia</taxon>
        <taxon>Lophotrochozoa</taxon>
        <taxon>Platyhelminthes</taxon>
        <taxon>Monogenea</taxon>
        <taxon>Polyopisthocotylea</taxon>
        <taxon>Polystomatidea</taxon>
        <taxon>Polystomatidae</taxon>
        <taxon>Protopolystoma</taxon>
    </lineage>
</organism>
<evidence type="ECO:0000259" key="8">
    <source>
        <dbReference type="PROSITE" id="PS50089"/>
    </source>
</evidence>
<dbReference type="InterPro" id="IPR027370">
    <property type="entry name" value="Znf-RING_euk"/>
</dbReference>
<protein>
    <recommendedName>
        <fullName evidence="12">B box-type domain-containing protein</fullName>
    </recommendedName>
</protein>
<dbReference type="GO" id="GO:0005737">
    <property type="term" value="C:cytoplasm"/>
    <property type="evidence" value="ECO:0007669"/>
    <property type="project" value="UniProtKB-SubCell"/>
</dbReference>
<dbReference type="PROSITE" id="PS50119">
    <property type="entry name" value="ZF_BBOX"/>
    <property type="match status" value="1"/>
</dbReference>
<dbReference type="CDD" id="cd19756">
    <property type="entry name" value="Bbox2"/>
    <property type="match status" value="1"/>
</dbReference>
<evidence type="ECO:0000256" key="1">
    <source>
        <dbReference type="ARBA" id="ARBA00004496"/>
    </source>
</evidence>
<dbReference type="InterPro" id="IPR017907">
    <property type="entry name" value="Znf_RING_CS"/>
</dbReference>
<dbReference type="InterPro" id="IPR001841">
    <property type="entry name" value="Znf_RING"/>
</dbReference>
<sequence length="619" mass="64437">MTMTQNQLPQQHPFRKLEGEITCPLCRQFFQLPVLLPCGHSLCLICATKAAQLGDDIFARLTVCGNSTNGGVVASAVGVGGICGSGSSNASSSGQSSSHPSSGGLDSGASGEAGARLSSGSSSHRSQRQQLGAHHHHHRHHPRHQHQHQHQNQLILQQHQQQQQQQQHQQQQQQQIQHRHSHQHQQHHLRYPNAFVSQSGPRGACHSPDLDQVSLSSETDSGVVLPCGPKRGLVTGETSPETGQLVGLVGNATSASAGAGAGTGAGTGIEDASGLPPCLEAMATPTAGLGLTVAGGQPANGAASDASAHSSASSTSVASAVDLPVNIVNPIGEEVGPSELRGRLALACPACAACQTMRRLVVVFPANTGPDALPRNHALSRLIERVRVCLEVSEAASIAATATACPSNTATTTSTSSSSNNSSSSYASSMLTAFETDTMRLVSPRSSFASTLAPAGVATLAPIQLCQLCQPTPEPGDLSGYQATSAGRADESGLIASVGPGQSGQSARPAVHFCEQCQIFYCPDCLLQCHPARGPLARHTLLSASQGQAVLREKQQRQELELCARHANEPLGLFCFQCRQALCCLCLPDHTAGHPIEPMKTACKDHKVSGDAILMTGQL</sequence>
<dbReference type="Proteomes" id="UP000784294">
    <property type="component" value="Unassembled WGS sequence"/>
</dbReference>
<keyword evidence="11" id="KW-1185">Reference proteome</keyword>
<evidence type="ECO:0000256" key="5">
    <source>
        <dbReference type="ARBA" id="ARBA00022833"/>
    </source>
</evidence>
<dbReference type="SUPFAM" id="SSF57850">
    <property type="entry name" value="RING/U-box"/>
    <property type="match status" value="1"/>
</dbReference>
<dbReference type="Gene3D" id="4.10.830.40">
    <property type="match status" value="1"/>
</dbReference>
<feature type="compositionally biased region" description="Basic residues" evidence="7">
    <location>
        <begin position="177"/>
        <end position="190"/>
    </location>
</feature>
<evidence type="ECO:0000313" key="11">
    <source>
        <dbReference type="Proteomes" id="UP000784294"/>
    </source>
</evidence>
<evidence type="ECO:0000256" key="6">
    <source>
        <dbReference type="PROSITE-ProRule" id="PRU00024"/>
    </source>
</evidence>
<keyword evidence="3" id="KW-0479">Metal-binding</keyword>
<reference evidence="10" key="1">
    <citation type="submission" date="2018-11" db="EMBL/GenBank/DDBJ databases">
        <authorList>
            <consortium name="Pathogen Informatics"/>
        </authorList>
    </citation>
    <scope>NUCLEOTIDE SEQUENCE</scope>
</reference>
<feature type="region of interest" description="Disordered" evidence="7">
    <location>
        <begin position="86"/>
        <end position="221"/>
    </location>
</feature>
<feature type="domain" description="RING-type" evidence="8">
    <location>
        <begin position="23"/>
        <end position="64"/>
    </location>
</feature>
<dbReference type="SMART" id="SM00336">
    <property type="entry name" value="BBOX"/>
    <property type="match status" value="2"/>
</dbReference>
<dbReference type="AlphaFoldDB" id="A0A448WN72"/>
<keyword evidence="5" id="KW-0862">Zinc</keyword>
<dbReference type="InterPro" id="IPR000315">
    <property type="entry name" value="Znf_B-box"/>
</dbReference>
<keyword evidence="4 6" id="KW-0863">Zinc-finger</keyword>
<dbReference type="SUPFAM" id="SSF81995">
    <property type="entry name" value="beta-sandwich domain of Sec23/24"/>
    <property type="match status" value="1"/>
</dbReference>
<evidence type="ECO:0000256" key="4">
    <source>
        <dbReference type="ARBA" id="ARBA00022771"/>
    </source>
</evidence>
<dbReference type="GO" id="GO:0008270">
    <property type="term" value="F:zinc ion binding"/>
    <property type="evidence" value="ECO:0007669"/>
    <property type="project" value="UniProtKB-KW"/>
</dbReference>
<dbReference type="PANTHER" id="PTHR24099">
    <property type="entry name" value="E3 UBIQUITIN-PROTEIN LIGASE TRIM36-RELATED"/>
    <property type="match status" value="1"/>
</dbReference>
<evidence type="ECO:0000256" key="7">
    <source>
        <dbReference type="SAM" id="MobiDB-lite"/>
    </source>
</evidence>
<dbReference type="PROSITE" id="PS50089">
    <property type="entry name" value="ZF_RING_2"/>
    <property type="match status" value="1"/>
</dbReference>
<feature type="compositionally biased region" description="Basic residues" evidence="7">
    <location>
        <begin position="133"/>
        <end position="149"/>
    </location>
</feature>
<dbReference type="OrthoDB" id="295536at2759"/>
<dbReference type="Gene3D" id="3.30.40.10">
    <property type="entry name" value="Zinc/RING finger domain, C3HC4 (zinc finger)"/>
    <property type="match status" value="1"/>
</dbReference>
<dbReference type="PROSITE" id="PS00518">
    <property type="entry name" value="ZF_RING_1"/>
    <property type="match status" value="1"/>
</dbReference>
<dbReference type="EMBL" id="CAAALY010026755">
    <property type="protein sequence ID" value="VEL16004.1"/>
    <property type="molecule type" value="Genomic_DNA"/>
</dbReference>
<feature type="compositionally biased region" description="Low complexity" evidence="7">
    <location>
        <begin position="150"/>
        <end position="176"/>
    </location>
</feature>
<evidence type="ECO:0000259" key="9">
    <source>
        <dbReference type="PROSITE" id="PS50119"/>
    </source>
</evidence>
<feature type="domain" description="B box-type" evidence="9">
    <location>
        <begin position="558"/>
        <end position="599"/>
    </location>
</feature>
<dbReference type="InterPro" id="IPR050617">
    <property type="entry name" value="E3_ligase_FN3/SPRY"/>
</dbReference>
<feature type="compositionally biased region" description="Low complexity" evidence="7">
    <location>
        <begin position="86"/>
        <end position="132"/>
    </location>
</feature>
<keyword evidence="2" id="KW-0963">Cytoplasm</keyword>
<evidence type="ECO:0000256" key="2">
    <source>
        <dbReference type="ARBA" id="ARBA00022490"/>
    </source>
</evidence>
<evidence type="ECO:0008006" key="12">
    <source>
        <dbReference type="Google" id="ProtNLM"/>
    </source>
</evidence>
<name>A0A448WN72_9PLAT</name>